<feature type="domain" description="DUF3592" evidence="2">
    <location>
        <begin position="48"/>
        <end position="133"/>
    </location>
</feature>
<dbReference type="InterPro" id="IPR021994">
    <property type="entry name" value="DUF3592"/>
</dbReference>
<dbReference type="InParanoid" id="A0A146G3A8"/>
<protein>
    <recommendedName>
        <fullName evidence="2">DUF3592 domain-containing protein</fullName>
    </recommendedName>
</protein>
<keyword evidence="1" id="KW-0472">Membrane</keyword>
<name>A0A146G3A8_TERSA</name>
<proteinExistence type="predicted"/>
<feature type="transmembrane region" description="Helical" evidence="1">
    <location>
        <begin position="12"/>
        <end position="32"/>
    </location>
</feature>
<feature type="transmembrane region" description="Helical" evidence="1">
    <location>
        <begin position="137"/>
        <end position="161"/>
    </location>
</feature>
<dbReference type="STRING" id="690879.TSACC_2537"/>
<dbReference type="Proteomes" id="UP000076023">
    <property type="component" value="Unassembled WGS sequence"/>
</dbReference>
<dbReference type="EMBL" id="BDCO01000002">
    <property type="protein sequence ID" value="GAT32140.1"/>
    <property type="molecule type" value="Genomic_DNA"/>
</dbReference>
<keyword evidence="4" id="KW-1185">Reference proteome</keyword>
<reference evidence="4" key="1">
    <citation type="journal article" date="2017" name="Genome Announc.">
        <title>Draft Genome Sequence of Terrimicrobium sacchariphilum NM-5T, a Facultative Anaerobic Soil Bacterium of the Class Spartobacteria.</title>
        <authorList>
            <person name="Qiu Y.L."/>
            <person name="Tourlousse D.M."/>
            <person name="Matsuura N."/>
            <person name="Ohashi A."/>
            <person name="Sekiguchi Y."/>
        </authorList>
    </citation>
    <scope>NUCLEOTIDE SEQUENCE [LARGE SCALE GENOMIC DNA]</scope>
    <source>
        <strain evidence="4">NM-5</strain>
    </source>
</reference>
<comment type="caution">
    <text evidence="3">The sequence shown here is derived from an EMBL/GenBank/DDBJ whole genome shotgun (WGS) entry which is preliminary data.</text>
</comment>
<dbReference type="AlphaFoldDB" id="A0A146G3A8"/>
<accession>A0A146G3A8</accession>
<dbReference type="Pfam" id="PF12158">
    <property type="entry name" value="DUF3592"/>
    <property type="match status" value="1"/>
</dbReference>
<evidence type="ECO:0000256" key="1">
    <source>
        <dbReference type="SAM" id="Phobius"/>
    </source>
</evidence>
<evidence type="ECO:0000259" key="2">
    <source>
        <dbReference type="Pfam" id="PF12158"/>
    </source>
</evidence>
<sequence length="163" mass="17769">MMYKRNHHIMNFVAIFLGIFFLVGVTVAGFGVRTVLQARESAAWPSAQGIIRTSTVTSQRGSKGGRTYKPEVTYTYTVDGTEYCGDLIAYGLKGSSASRSFAQYYDNKYPEGSTVPVAYDPARPQTSVLEPGVSKRAFILVAFGAVFALNGLLFGLIGWLFTP</sequence>
<keyword evidence="1" id="KW-1133">Transmembrane helix</keyword>
<keyword evidence="1" id="KW-0812">Transmembrane</keyword>
<gene>
    <name evidence="3" type="ORF">TSACC_2537</name>
</gene>
<organism evidence="3 4">
    <name type="scientific">Terrimicrobium sacchariphilum</name>
    <dbReference type="NCBI Taxonomy" id="690879"/>
    <lineage>
        <taxon>Bacteria</taxon>
        <taxon>Pseudomonadati</taxon>
        <taxon>Verrucomicrobiota</taxon>
        <taxon>Terrimicrobiia</taxon>
        <taxon>Terrimicrobiales</taxon>
        <taxon>Terrimicrobiaceae</taxon>
        <taxon>Terrimicrobium</taxon>
    </lineage>
</organism>
<evidence type="ECO:0000313" key="4">
    <source>
        <dbReference type="Proteomes" id="UP000076023"/>
    </source>
</evidence>
<evidence type="ECO:0000313" key="3">
    <source>
        <dbReference type="EMBL" id="GAT32140.1"/>
    </source>
</evidence>